<accession>A0A031K6X6</accession>
<dbReference type="STRING" id="158500.BES08_02685"/>
<sequence length="306" mass="33448">MTFTLSTSLPFDHIDKPQEWGTMEALHQIAKAVEAAGFYAGTVTDHPVPSSRWLDNGGHYAQDPFVMLSMLGAATTTLRLQTNILVLPYRNPFITARAVSSLDHFTGGRVILGLGAGYMKAEYKALGVDFDSRNDIMDEYMKAMKLAWTGEDFTFEGNGFTALGNRVLPTPAQTPHPPLLVGGNSKRALRRAVELGDAWHPFFVPKAITDTARTANLEGDEDILEAIAYMAAHCEKVGRETPPKVIASSTYSVKAGWNAQEALDHFANLKSLGVDGSGATIYTETRAEYLEQAQKFGEEVIAKIDF</sequence>
<dbReference type="GO" id="GO:0008726">
    <property type="term" value="F:alkanesulfonate monooxygenase activity"/>
    <property type="evidence" value="ECO:0007669"/>
    <property type="project" value="TreeGrafter"/>
</dbReference>
<name>A0A031K6X6_9SPHN</name>
<keyword evidence="4" id="KW-0503">Monooxygenase</keyword>
<evidence type="ECO:0000256" key="3">
    <source>
        <dbReference type="ARBA" id="ARBA00023002"/>
    </source>
</evidence>
<dbReference type="SUPFAM" id="SSF51679">
    <property type="entry name" value="Bacterial luciferase-like"/>
    <property type="match status" value="1"/>
</dbReference>
<dbReference type="EMBL" id="JFYZ01000001">
    <property type="protein sequence ID" value="EZP84763.1"/>
    <property type="molecule type" value="Genomic_DNA"/>
</dbReference>
<dbReference type="Gene3D" id="3.20.20.30">
    <property type="entry name" value="Luciferase-like domain"/>
    <property type="match status" value="1"/>
</dbReference>
<evidence type="ECO:0000259" key="5">
    <source>
        <dbReference type="Pfam" id="PF00296"/>
    </source>
</evidence>
<keyword evidence="2" id="KW-0288">FMN</keyword>
<feature type="domain" description="Luciferase-like" evidence="5">
    <location>
        <begin position="19"/>
        <end position="266"/>
    </location>
</feature>
<dbReference type="InterPro" id="IPR036661">
    <property type="entry name" value="Luciferase-like_sf"/>
</dbReference>
<dbReference type="eggNOG" id="COG2141">
    <property type="taxonomic scope" value="Bacteria"/>
</dbReference>
<dbReference type="InterPro" id="IPR050172">
    <property type="entry name" value="SsuD_RutA_monooxygenase"/>
</dbReference>
<dbReference type="AlphaFoldDB" id="A0A031K6X6"/>
<dbReference type="InterPro" id="IPR011251">
    <property type="entry name" value="Luciferase-like_dom"/>
</dbReference>
<proteinExistence type="predicted"/>
<protein>
    <submittedName>
        <fullName evidence="6">Luciferase family protein</fullName>
    </submittedName>
</protein>
<dbReference type="RefSeq" id="WP_008831663.1">
    <property type="nucleotide sequence ID" value="NZ_CP128492.1"/>
</dbReference>
<dbReference type="NCBIfam" id="TIGR03619">
    <property type="entry name" value="F420_Rv2161c"/>
    <property type="match status" value="1"/>
</dbReference>
<organism evidence="6 7">
    <name type="scientific">Novosphingobium resinovorum</name>
    <dbReference type="NCBI Taxonomy" id="158500"/>
    <lineage>
        <taxon>Bacteria</taxon>
        <taxon>Pseudomonadati</taxon>
        <taxon>Pseudomonadota</taxon>
        <taxon>Alphaproteobacteria</taxon>
        <taxon>Sphingomonadales</taxon>
        <taxon>Sphingomonadaceae</taxon>
        <taxon>Novosphingobium</taxon>
    </lineage>
</organism>
<dbReference type="Proteomes" id="UP000024329">
    <property type="component" value="Unassembled WGS sequence"/>
</dbReference>
<dbReference type="InterPro" id="IPR019921">
    <property type="entry name" value="Lucif-like_OxRdtase_Rv2161c"/>
</dbReference>
<evidence type="ECO:0000256" key="2">
    <source>
        <dbReference type="ARBA" id="ARBA00022643"/>
    </source>
</evidence>
<evidence type="ECO:0000256" key="1">
    <source>
        <dbReference type="ARBA" id="ARBA00022630"/>
    </source>
</evidence>
<reference evidence="6 7" key="1">
    <citation type="submission" date="2014-03" db="EMBL/GenBank/DDBJ databases">
        <title>Whole genome sequence of Novosphingobium resinovorum KF1.</title>
        <authorList>
            <person name="Gan H.M."/>
            <person name="Gan H.Y."/>
            <person name="Chew T.H."/>
            <person name="Savka M.A."/>
        </authorList>
    </citation>
    <scope>NUCLEOTIDE SEQUENCE [LARGE SCALE GENOMIC DNA]</scope>
    <source>
        <strain evidence="6 7">KF1</strain>
    </source>
</reference>
<dbReference type="Pfam" id="PF00296">
    <property type="entry name" value="Bac_luciferase"/>
    <property type="match status" value="1"/>
</dbReference>
<keyword evidence="3" id="KW-0560">Oxidoreductase</keyword>
<evidence type="ECO:0000256" key="4">
    <source>
        <dbReference type="ARBA" id="ARBA00023033"/>
    </source>
</evidence>
<keyword evidence="1" id="KW-0285">Flavoprotein</keyword>
<dbReference type="GO" id="GO:0046306">
    <property type="term" value="P:alkanesulfonate catabolic process"/>
    <property type="evidence" value="ECO:0007669"/>
    <property type="project" value="TreeGrafter"/>
</dbReference>
<comment type="caution">
    <text evidence="6">The sequence shown here is derived from an EMBL/GenBank/DDBJ whole genome shotgun (WGS) entry which is preliminary data.</text>
</comment>
<evidence type="ECO:0000313" key="6">
    <source>
        <dbReference type="EMBL" id="EZP84763.1"/>
    </source>
</evidence>
<gene>
    <name evidence="6" type="ORF">BV97_00525</name>
</gene>
<evidence type="ECO:0000313" key="7">
    <source>
        <dbReference type="Proteomes" id="UP000024329"/>
    </source>
</evidence>
<dbReference type="PANTHER" id="PTHR42847:SF4">
    <property type="entry name" value="ALKANESULFONATE MONOOXYGENASE-RELATED"/>
    <property type="match status" value="1"/>
</dbReference>
<dbReference type="PANTHER" id="PTHR42847">
    <property type="entry name" value="ALKANESULFONATE MONOOXYGENASE"/>
    <property type="match status" value="1"/>
</dbReference>
<dbReference type="PATRIC" id="fig|158500.4.peg.542"/>